<accession>A0A8F1ADY7</accession>
<dbReference type="GO" id="GO:0006390">
    <property type="term" value="P:mitochondrial transcription"/>
    <property type="evidence" value="ECO:0007669"/>
    <property type="project" value="TreeGrafter"/>
</dbReference>
<dbReference type="GO" id="GO:0003899">
    <property type="term" value="F:DNA-directed RNA polymerase activity"/>
    <property type="evidence" value="ECO:0007669"/>
    <property type="project" value="UniProtKB-EC"/>
</dbReference>
<dbReference type="PROSITE" id="PS00489">
    <property type="entry name" value="RNA_POL_PHAGE_2"/>
    <property type="match status" value="1"/>
</dbReference>
<evidence type="ECO:0000256" key="6">
    <source>
        <dbReference type="ARBA" id="ARBA00023163"/>
    </source>
</evidence>
<comment type="similarity">
    <text evidence="1 8">Belongs to the phage and mitochondrial RNA polymerase family.</text>
</comment>
<sequence>MKTQTESHTQIESQNPTQRQKLKEENLKYKHLGFHLFTLSAPTKLNSKNGNQIRSCIASTAYVEELNIDKDSILTRMVSLNKNKLCIVYIKEDTDLDLKGHEFRVSWDYKGSTLEVFHVSLKYFFSLEGLDFFFSTRKWELIDTVFIVQGLRWDTICAYFGFSMMQISGGSYTKRHLLSPNQIRLTLILICLLGSETYPLIIKSFHNYKKLNSKNFDYSSKLVESVIMDFAKSNDELRERLLLSTRVSKNNNLETSLMDKESLNTEKTSNNEQSHLYSSVKVNENTNDLESNENETNKGHPTEINSVGGEYSCTGKPYLVEGAEGAIGKNRKYHTSANLLSSKSLNSNRFNSNIAKYSSEFKDILVSPQPSKPAILMNTTSTTPTSYNNSTIFSKNLSFPCESFHNITNIENIKNIEKLENNENIENTSEISRVSSGSHKKTKIEVYLDSIKGLILEVESNLENETRKRELQEQLENIVINREVENLQDEKYLITRHQNKLYSIIGEAGRTLDIMHAGKYLDKKFPELSSGGTWDDLNRQEFLIITFSLCISLYSRLSYNALAIKIGEEILYSIYKHKYLNQSQEASNSKNNKVQSNKFYKFYNYKEDLKIDKVFLLKLGDFFMSLLQRYPHDLFNRKINIDSYFSQIPFLLEINPEYLEDIKNNILINPSTLPMICKPIEWTQENFGGYLSNETRNVDIITSRELSHNVENKELIYKTVNYFNSIKFAINKNLLDYILSNEGAYILDSIKAEDELQRELTLHVAKLYKNIYFYLNTHTDWRGRVYTQSFFLSYQAGDLSSALLNFWEGEPISEKGKFYLYIYGANSHNENGISKASYADRIKWVKNNYKKIINLDKELILSADLPFIFTAFCLNMKEIHINPKAIIKTPIFLDATCSGIQHLAALMKDLELGANTNLLPSNKEDKPEDIYSVLLDHINKKINEYGNKYPEYGILKLIKLTRKEIKTSVMTKVYNVTIYGMAQQLKTILAKVEGVMEKDKNKEGSKLALTKIKEPYKINELFEEEFHKKPIKKIKDKLSESIKGNKSKTKFICKSHDGKPVELEGKDIYKIATIINDEIFVRFPALNNIYNYFTKITDITSKLGVPLTWITPTGLKITQEYLKKKQTVITVSIFGRSKRLVLRENEDKLNKLKQKQAIIPNMVHSLDASHLMNLIKSAAEINFYPIITIHDCFGTLPNKMSELDFIVRKEFIIIYSNGEFIKNFHNRFIQSITDNQYQLDNKNNPKYIIIGPNDHIPIPSVPLLGNLDIENIKNSKYMIS</sequence>
<dbReference type="Gene3D" id="1.10.287.280">
    <property type="match status" value="1"/>
</dbReference>
<feature type="region of interest" description="Disordered" evidence="10">
    <location>
        <begin position="1"/>
        <end position="20"/>
    </location>
</feature>
<evidence type="ECO:0000256" key="4">
    <source>
        <dbReference type="ARBA" id="ARBA00022679"/>
    </source>
</evidence>
<evidence type="ECO:0000256" key="1">
    <source>
        <dbReference type="ARBA" id="ARBA00009493"/>
    </source>
</evidence>
<evidence type="ECO:0000256" key="3">
    <source>
        <dbReference type="ARBA" id="ARBA00022478"/>
    </source>
</evidence>
<dbReference type="PANTHER" id="PTHR10102:SF0">
    <property type="entry name" value="DNA-DIRECTED RNA POLYMERASE, MITOCHONDRIAL"/>
    <property type="match status" value="1"/>
</dbReference>
<dbReference type="AlphaFoldDB" id="A0A8F1ADY7"/>
<feature type="coiled-coil region" evidence="9">
    <location>
        <begin position="455"/>
        <end position="488"/>
    </location>
</feature>
<dbReference type="EMBL" id="MW874131">
    <property type="protein sequence ID" value="QWO71391.1"/>
    <property type="molecule type" value="Genomic_DNA"/>
</dbReference>
<dbReference type="PROSITE" id="PS00900">
    <property type="entry name" value="RNA_POL_PHAGE_1"/>
    <property type="match status" value="1"/>
</dbReference>
<evidence type="ECO:0000256" key="2">
    <source>
        <dbReference type="ARBA" id="ARBA00012418"/>
    </source>
</evidence>
<evidence type="ECO:0000256" key="5">
    <source>
        <dbReference type="ARBA" id="ARBA00022695"/>
    </source>
</evidence>
<dbReference type="PANTHER" id="PTHR10102">
    <property type="entry name" value="DNA-DIRECTED RNA POLYMERASE, MITOCHONDRIAL"/>
    <property type="match status" value="1"/>
</dbReference>
<evidence type="ECO:0000259" key="11">
    <source>
        <dbReference type="Pfam" id="PF00940"/>
    </source>
</evidence>
<feature type="region of interest" description="Disordered" evidence="10">
    <location>
        <begin position="255"/>
        <end position="274"/>
    </location>
</feature>
<organism evidence="12">
    <name type="scientific">Arthromyces claviformis</name>
    <dbReference type="NCBI Taxonomy" id="530043"/>
    <lineage>
        <taxon>Eukaryota</taxon>
        <taxon>Fungi</taxon>
        <taxon>Dikarya</taxon>
        <taxon>Basidiomycota</taxon>
        <taxon>Agaricomycotina</taxon>
        <taxon>Agaricomycetes</taxon>
        <taxon>Agaricomycetidae</taxon>
        <taxon>Agaricales</taxon>
        <taxon>Tricholomatineae</taxon>
        <taxon>Lyophyllaceae</taxon>
        <taxon>Arthromyces</taxon>
    </lineage>
</organism>
<dbReference type="Pfam" id="PF00940">
    <property type="entry name" value="RNA_pol"/>
    <property type="match status" value="1"/>
</dbReference>
<dbReference type="GO" id="GO:0003677">
    <property type="term" value="F:DNA binding"/>
    <property type="evidence" value="ECO:0007669"/>
    <property type="project" value="InterPro"/>
</dbReference>
<evidence type="ECO:0000256" key="9">
    <source>
        <dbReference type="SAM" id="Coils"/>
    </source>
</evidence>
<dbReference type="InterPro" id="IPR043502">
    <property type="entry name" value="DNA/RNA_pol_sf"/>
</dbReference>
<geneLocation type="plasmid" evidence="12">
    <name>pAC</name>
</geneLocation>
<keyword evidence="5 8" id="KW-0548">Nucleotidyltransferase</keyword>
<protein>
    <recommendedName>
        <fullName evidence="2 8">DNA-directed RNA polymerase</fullName>
        <ecNumber evidence="2 8">2.7.7.6</ecNumber>
    </recommendedName>
</protein>
<evidence type="ECO:0000256" key="10">
    <source>
        <dbReference type="SAM" id="MobiDB-lite"/>
    </source>
</evidence>
<keyword evidence="3 8" id="KW-0240">DNA-directed RNA polymerase</keyword>
<reference evidence="12" key="1">
    <citation type="submission" date="2021-04" db="EMBL/GenBank/DDBJ databases">
        <title>Transfer of mitochondrial tRNA genes to linear plasmids in fungi facilitates loss of such genes from mitochondrial DNA.</title>
        <authorList>
            <person name="Nieuwenhuis M."/>
            <person name="Groeneveld J."/>
            <person name="Aanen D.K."/>
        </authorList>
    </citation>
    <scope>NUCLEOTIDE SEQUENCE</scope>
    <source>
        <plasmid evidence="12">pAC</plasmid>
    </source>
</reference>
<dbReference type="GO" id="GO:0034245">
    <property type="term" value="C:mitochondrial DNA-directed RNA polymerase complex"/>
    <property type="evidence" value="ECO:0007669"/>
    <property type="project" value="TreeGrafter"/>
</dbReference>
<dbReference type="EC" id="2.7.7.6" evidence="2 8"/>
<name>A0A8F1ADY7_9AGAR</name>
<dbReference type="InterPro" id="IPR002092">
    <property type="entry name" value="DNA-dir_Rpol_phage-type"/>
</dbReference>
<dbReference type="Gene3D" id="1.10.1320.10">
    <property type="entry name" value="DNA-directed RNA polymerase, N-terminal domain"/>
    <property type="match status" value="1"/>
</dbReference>
<feature type="domain" description="DNA-directed RNA polymerase C-terminal" evidence="11">
    <location>
        <begin position="811"/>
        <end position="1280"/>
    </location>
</feature>
<geneLocation type="mitochondrion" evidence="12"/>
<dbReference type="Gene3D" id="1.10.150.20">
    <property type="entry name" value="5' to 3' exonuclease, C-terminal subdomain"/>
    <property type="match status" value="1"/>
</dbReference>
<evidence type="ECO:0000256" key="8">
    <source>
        <dbReference type="RuleBase" id="RU003805"/>
    </source>
</evidence>
<evidence type="ECO:0000313" key="12">
    <source>
        <dbReference type="EMBL" id="QWO71391.1"/>
    </source>
</evidence>
<feature type="compositionally biased region" description="Polar residues" evidence="10">
    <location>
        <begin position="1"/>
        <end position="19"/>
    </location>
</feature>
<gene>
    <name evidence="12" type="primary">rpo</name>
</gene>
<comment type="catalytic activity">
    <reaction evidence="7 8">
        <text>RNA(n) + a ribonucleoside 5'-triphosphate = RNA(n+1) + diphosphate</text>
        <dbReference type="Rhea" id="RHEA:21248"/>
        <dbReference type="Rhea" id="RHEA-COMP:14527"/>
        <dbReference type="Rhea" id="RHEA-COMP:17342"/>
        <dbReference type="ChEBI" id="CHEBI:33019"/>
        <dbReference type="ChEBI" id="CHEBI:61557"/>
        <dbReference type="ChEBI" id="CHEBI:140395"/>
        <dbReference type="EC" id="2.7.7.6"/>
    </reaction>
</comment>
<proteinExistence type="inferred from homology"/>
<dbReference type="InterPro" id="IPR037159">
    <property type="entry name" value="RNA_POL_N_sf"/>
</dbReference>
<keyword evidence="12" id="KW-0496">Mitochondrion</keyword>
<evidence type="ECO:0000256" key="7">
    <source>
        <dbReference type="ARBA" id="ARBA00048552"/>
    </source>
</evidence>
<keyword evidence="6 8" id="KW-0804">Transcription</keyword>
<keyword evidence="9" id="KW-0175">Coiled coil</keyword>
<comment type="function">
    <text evidence="8">DNA-dependent RNA polymerase catalyzes the transcription of DNA into RNA using the four ribonucleoside triphosphates as substrates.</text>
</comment>
<keyword evidence="4 8" id="KW-0808">Transferase</keyword>
<dbReference type="InterPro" id="IPR046950">
    <property type="entry name" value="DNA-dir_Rpol_C_phage-type"/>
</dbReference>
<feature type="compositionally biased region" description="Polar residues" evidence="10">
    <location>
        <begin position="265"/>
        <end position="274"/>
    </location>
</feature>
<keyword evidence="12" id="KW-0614">Plasmid</keyword>
<dbReference type="SUPFAM" id="SSF56672">
    <property type="entry name" value="DNA/RNA polymerases"/>
    <property type="match status" value="1"/>
</dbReference>